<gene>
    <name evidence="2" type="ORF">GMARGA_LOCUS36712</name>
</gene>
<sequence length="304" mass="35379">ENITCPVRNCQDRIKNIEAVEEDISDLAEALKPRNTPKGFLLLYKNIDQAEKLLARLEKNIIYVKKEVILSYYQLGKADTKKLKELLKIPTPLCTVQNKIVADIKKLLPSNTSINVIKKRIATPQKIYNIFSTIGEDKIQRIRNFSASSIGAFKKDEIEFIKTGDNKSKFRIERESSNIWTDFDIWEHLIYFRKNNLLPNESKKYLEARRLIQLPNSGSYTPEIGIAICFSFKKKSISGYDYDNEYALHQYGLWMQNAIKKIECAREIGKKIQAVNIIQQKWLEYFYRPDGLCATELAQHYQLL</sequence>
<organism evidence="2 3">
    <name type="scientific">Gigaspora margarita</name>
    <dbReference type="NCBI Taxonomy" id="4874"/>
    <lineage>
        <taxon>Eukaryota</taxon>
        <taxon>Fungi</taxon>
        <taxon>Fungi incertae sedis</taxon>
        <taxon>Mucoromycota</taxon>
        <taxon>Glomeromycotina</taxon>
        <taxon>Glomeromycetes</taxon>
        <taxon>Diversisporales</taxon>
        <taxon>Gigasporaceae</taxon>
        <taxon>Gigaspora</taxon>
    </lineage>
</organism>
<name>A0ABN7WYH2_GIGMA</name>
<comment type="caution">
    <text evidence="2">The sequence shown here is derived from an EMBL/GenBank/DDBJ whole genome shotgun (WGS) entry which is preliminary data.</text>
</comment>
<dbReference type="Proteomes" id="UP000789901">
    <property type="component" value="Unassembled WGS sequence"/>
</dbReference>
<evidence type="ECO:0000313" key="2">
    <source>
        <dbReference type="EMBL" id="CAG8843751.1"/>
    </source>
</evidence>
<evidence type="ECO:0000256" key="1">
    <source>
        <dbReference type="SAM" id="Coils"/>
    </source>
</evidence>
<accession>A0ABN7WYH2</accession>
<keyword evidence="3" id="KW-1185">Reference proteome</keyword>
<keyword evidence="1" id="KW-0175">Coiled coil</keyword>
<feature type="coiled-coil region" evidence="1">
    <location>
        <begin position="40"/>
        <end position="67"/>
    </location>
</feature>
<feature type="non-terminal residue" evidence="2">
    <location>
        <position position="1"/>
    </location>
</feature>
<protein>
    <submittedName>
        <fullName evidence="2">43903_t:CDS:1</fullName>
    </submittedName>
</protein>
<evidence type="ECO:0000313" key="3">
    <source>
        <dbReference type="Proteomes" id="UP000789901"/>
    </source>
</evidence>
<dbReference type="EMBL" id="CAJVQB010073462">
    <property type="protein sequence ID" value="CAG8843751.1"/>
    <property type="molecule type" value="Genomic_DNA"/>
</dbReference>
<proteinExistence type="predicted"/>
<reference evidence="2 3" key="1">
    <citation type="submission" date="2021-06" db="EMBL/GenBank/DDBJ databases">
        <authorList>
            <person name="Kallberg Y."/>
            <person name="Tangrot J."/>
            <person name="Rosling A."/>
        </authorList>
    </citation>
    <scope>NUCLEOTIDE SEQUENCE [LARGE SCALE GENOMIC DNA]</scope>
    <source>
        <strain evidence="2 3">120-4 pot B 10/14</strain>
    </source>
</reference>